<accession>A0A9W6YGQ7</accession>
<proteinExistence type="predicted"/>
<evidence type="ECO:0000256" key="1">
    <source>
        <dbReference type="SAM" id="MobiDB-lite"/>
    </source>
</evidence>
<protein>
    <submittedName>
        <fullName evidence="2">Unnamed protein product</fullName>
    </submittedName>
</protein>
<name>A0A9W6YGQ7_9STRA</name>
<dbReference type="EMBL" id="BSXT01006660">
    <property type="protein sequence ID" value="GMF62759.1"/>
    <property type="molecule type" value="Genomic_DNA"/>
</dbReference>
<keyword evidence="3" id="KW-1185">Reference proteome</keyword>
<comment type="caution">
    <text evidence="2">The sequence shown here is derived from an EMBL/GenBank/DDBJ whole genome shotgun (WGS) entry which is preliminary data.</text>
</comment>
<dbReference type="AlphaFoldDB" id="A0A9W6YGQ7"/>
<dbReference type="Proteomes" id="UP001165121">
    <property type="component" value="Unassembled WGS sequence"/>
</dbReference>
<reference evidence="2" key="1">
    <citation type="submission" date="2023-04" db="EMBL/GenBank/DDBJ databases">
        <title>Phytophthora fragariaefolia NBRC 109709.</title>
        <authorList>
            <person name="Ichikawa N."/>
            <person name="Sato H."/>
            <person name="Tonouchi N."/>
        </authorList>
    </citation>
    <scope>NUCLEOTIDE SEQUENCE</scope>
    <source>
        <strain evidence="2">NBRC 109709</strain>
    </source>
</reference>
<dbReference type="OrthoDB" id="145116at2759"/>
<feature type="region of interest" description="Disordered" evidence="1">
    <location>
        <begin position="117"/>
        <end position="143"/>
    </location>
</feature>
<feature type="region of interest" description="Disordered" evidence="1">
    <location>
        <begin position="1"/>
        <end position="34"/>
    </location>
</feature>
<sequence length="143" mass="16443">MKIKNMKPRTTTKPSKPALQVGGQRFSVSGNTNSSCSKYYQQGFFSVTSGETKYITSKQFKRLLGKPQELECVFVLRPVTEKEQTQSEKPLTEVNDYNGLPVYSVLDHHRAVFKKKLPQQLPPKTHEVHEMEVDTKQPIFRQQ</sequence>
<evidence type="ECO:0000313" key="2">
    <source>
        <dbReference type="EMBL" id="GMF62759.1"/>
    </source>
</evidence>
<evidence type="ECO:0000313" key="3">
    <source>
        <dbReference type="Proteomes" id="UP001165121"/>
    </source>
</evidence>
<gene>
    <name evidence="2" type="ORF">Pfra01_002734600</name>
</gene>
<organism evidence="2 3">
    <name type="scientific">Phytophthora fragariaefolia</name>
    <dbReference type="NCBI Taxonomy" id="1490495"/>
    <lineage>
        <taxon>Eukaryota</taxon>
        <taxon>Sar</taxon>
        <taxon>Stramenopiles</taxon>
        <taxon>Oomycota</taxon>
        <taxon>Peronosporomycetes</taxon>
        <taxon>Peronosporales</taxon>
        <taxon>Peronosporaceae</taxon>
        <taxon>Phytophthora</taxon>
    </lineage>
</organism>
<feature type="compositionally biased region" description="Basic and acidic residues" evidence="1">
    <location>
        <begin position="124"/>
        <end position="135"/>
    </location>
</feature>